<protein>
    <submittedName>
        <fullName evidence="2">ABC-2 family transporter</fullName>
    </submittedName>
</protein>
<sequence>MLVRCEFLKILRKKSTLIIMAVSLLVTAFLFGLPVLQFQTYNKDGVLKGTKGIAYEKEQFSAVSVLLTNEYITQTVREVQELFKDPNNVGYDGNEQFLIGDAYWNNIAPREKLLNTIASTYAAPGESAGYNKLPDLDITGGGTDFYQAREDKIEKLLNTPSRELSEEQKAFWRKMNSNVEEPFQYGYHEAWTTIISSFELLMFALLAICIVLAPVFSGEYQAGTDAVILSAKYGKTKLPAAKIIASLLFGLLAFTLHIIAAFGIPLAAFGADGWNLPLQAAGTTVPYPYTFLQATLISLGVVYMILIAMISLTLLLSAKMKSPYIVLTVLVPVLFIPIFLSPDGTSGIYNQTLFLLPYRASMPEVSKYISYQFGSFVLDAFYVRTILYAALAVIMLPLAKLGFKKHQVS</sequence>
<feature type="transmembrane region" description="Helical" evidence="1">
    <location>
        <begin position="291"/>
        <end position="316"/>
    </location>
</feature>
<feature type="transmembrane region" description="Helical" evidence="1">
    <location>
        <begin position="323"/>
        <end position="340"/>
    </location>
</feature>
<keyword evidence="3" id="KW-1185">Reference proteome</keyword>
<dbReference type="AlphaFoldDB" id="A0AB73T3Y1"/>
<keyword evidence="1" id="KW-0812">Transmembrane</keyword>
<gene>
    <name evidence="2" type="ORF">C7383_107202</name>
</gene>
<name>A0AB73T3Y1_9FIRM</name>
<organism evidence="2 3">
    <name type="scientific">Murimonas intestini</name>
    <dbReference type="NCBI Taxonomy" id="1337051"/>
    <lineage>
        <taxon>Bacteria</taxon>
        <taxon>Bacillati</taxon>
        <taxon>Bacillota</taxon>
        <taxon>Clostridia</taxon>
        <taxon>Lachnospirales</taxon>
        <taxon>Lachnospiraceae</taxon>
        <taxon>Murimonas</taxon>
    </lineage>
</organism>
<dbReference type="RefSeq" id="WP_109627063.1">
    <property type="nucleotide sequence ID" value="NZ_JANKBI010000024.1"/>
</dbReference>
<keyword evidence="1" id="KW-0472">Membrane</keyword>
<dbReference type="PANTHER" id="PTHR37305">
    <property type="entry name" value="INTEGRAL MEMBRANE PROTEIN-RELATED"/>
    <property type="match status" value="1"/>
</dbReference>
<evidence type="ECO:0000256" key="1">
    <source>
        <dbReference type="SAM" id="Phobius"/>
    </source>
</evidence>
<accession>A0AB73T3Y1</accession>
<feature type="transmembrane region" description="Helical" evidence="1">
    <location>
        <begin position="17"/>
        <end position="36"/>
    </location>
</feature>
<comment type="caution">
    <text evidence="2">The sequence shown here is derived from an EMBL/GenBank/DDBJ whole genome shotgun (WGS) entry which is preliminary data.</text>
</comment>
<dbReference type="Proteomes" id="UP000245412">
    <property type="component" value="Unassembled WGS sequence"/>
</dbReference>
<evidence type="ECO:0000313" key="2">
    <source>
        <dbReference type="EMBL" id="PWJ75195.1"/>
    </source>
</evidence>
<reference evidence="2 3" key="1">
    <citation type="submission" date="2018-05" db="EMBL/GenBank/DDBJ databases">
        <authorList>
            <person name="Goeker M."/>
            <person name="Huntemann M."/>
            <person name="Clum A."/>
            <person name="Pillay M."/>
            <person name="Palaniappan K."/>
            <person name="Varghese N."/>
            <person name="Mikhailova N."/>
            <person name="Stamatis D."/>
            <person name="Reddy T."/>
            <person name="Daum C."/>
            <person name="Shapiro N."/>
            <person name="Ivanova N."/>
            <person name="Kyrpides N."/>
            <person name="Woyke T."/>
        </authorList>
    </citation>
    <scope>NUCLEOTIDE SEQUENCE [LARGE SCALE GENOMIC DNA]</scope>
    <source>
        <strain evidence="2 3">DSM 26524</strain>
    </source>
</reference>
<dbReference type="EMBL" id="QGGY01000007">
    <property type="protein sequence ID" value="PWJ75195.1"/>
    <property type="molecule type" value="Genomic_DNA"/>
</dbReference>
<evidence type="ECO:0000313" key="3">
    <source>
        <dbReference type="Proteomes" id="UP000245412"/>
    </source>
</evidence>
<feature type="transmembrane region" description="Helical" evidence="1">
    <location>
        <begin position="200"/>
        <end position="222"/>
    </location>
</feature>
<feature type="transmembrane region" description="Helical" evidence="1">
    <location>
        <begin position="243"/>
        <end position="271"/>
    </location>
</feature>
<keyword evidence="1" id="KW-1133">Transmembrane helix</keyword>
<feature type="transmembrane region" description="Helical" evidence="1">
    <location>
        <begin position="381"/>
        <end position="403"/>
    </location>
</feature>
<dbReference type="PANTHER" id="PTHR37305:SF1">
    <property type="entry name" value="MEMBRANE PROTEIN"/>
    <property type="match status" value="1"/>
</dbReference>
<proteinExistence type="predicted"/>